<protein>
    <submittedName>
        <fullName evidence="1">Uncharacterized protein</fullName>
    </submittedName>
</protein>
<accession>A0A9Y1FL96</accession>
<gene>
    <name evidence="1" type="ORF">K9W45_03100</name>
</gene>
<evidence type="ECO:0000313" key="1">
    <source>
        <dbReference type="EMBL" id="UJG41457.1"/>
    </source>
</evidence>
<reference evidence="1" key="1">
    <citation type="journal article" date="2022" name="Nat. Microbiol.">
        <title>Unique mobile elements and scalable gene flow at the prokaryote-eukaryote boundary revealed by circularized Asgard archaea genomes.</title>
        <authorList>
            <person name="Wu F."/>
            <person name="Speth D.R."/>
            <person name="Philosof A."/>
            <person name="Cremiere A."/>
            <person name="Narayanan A."/>
            <person name="Barco R.A."/>
            <person name="Connon S.A."/>
            <person name="Amend J.P."/>
            <person name="Antoshechkin I.A."/>
            <person name="Orphan V.J."/>
        </authorList>
    </citation>
    <scope>NUCLEOTIDE SEQUENCE</scope>
    <source>
        <strain evidence="1">PM71</strain>
    </source>
</reference>
<dbReference type="Proteomes" id="UP001201020">
    <property type="component" value="Chromosome"/>
</dbReference>
<sequence>MKIIITTETGELLFSYDSFTENRKYDNVLITGLISAIVVLSNEVVSSFPREIEFEGKILYFYRENEFIAALLADIESPFNGSILPVILGEFKKVQEKHGFPTHKAMRYDKEIAYAVKDCLAMYLANMQKKMVKLLDDTDVADYNSIIKVKAVAKDFLKDAAQFLPIDLICRMIPDGMDKILYSLIVGIPIVISGNKDIVEQLINSLRMLCPTRILKIKFWSDKYITGYDIIGTNDIKIVKPSLYQLYIDINNGIVLGGKSSQYFKDIECQICNLNTVEAFNFIRSELNWIFQAFEELKIDVFSKKSLPLEKQLILFELLKRLH</sequence>
<dbReference type="EMBL" id="CP084166">
    <property type="protein sequence ID" value="UJG41457.1"/>
    <property type="molecule type" value="Genomic_DNA"/>
</dbReference>
<name>A0A9Y1FL96_9ARCH</name>
<dbReference type="AlphaFoldDB" id="A0A9Y1FL96"/>
<organism evidence="1">
    <name type="scientific">Candidatus Heimdallarchaeum aukensis</name>
    <dbReference type="NCBI Taxonomy" id="2876573"/>
    <lineage>
        <taxon>Archaea</taxon>
        <taxon>Promethearchaeati</taxon>
        <taxon>Candidatus Heimdallarchaeota</taxon>
        <taxon>Candidatus Heimdallarchaeia (ex Rinke et al. 2021) (nom. nud.)</taxon>
        <taxon>Candidatus Heimdallarchaeales</taxon>
        <taxon>Candidatus Heimdallarchaeaceae</taxon>
        <taxon>Candidatus Heimdallarchaeum</taxon>
    </lineage>
</organism>
<proteinExistence type="predicted"/>